<name>A0A9N8D270_PRORE</name>
<comment type="caution">
    <text evidence="1">The sequence shown here is derived from an EMBL/GenBank/DDBJ whole genome shotgun (WGS) entry which is preliminary data.</text>
</comment>
<organism evidence="1 2">
    <name type="scientific">Providencia rettgeri</name>
    <dbReference type="NCBI Taxonomy" id="587"/>
    <lineage>
        <taxon>Bacteria</taxon>
        <taxon>Pseudomonadati</taxon>
        <taxon>Pseudomonadota</taxon>
        <taxon>Gammaproteobacteria</taxon>
        <taxon>Enterobacterales</taxon>
        <taxon>Morganellaceae</taxon>
        <taxon>Providencia</taxon>
    </lineage>
</organism>
<accession>A0A9N8D270</accession>
<reference evidence="1" key="1">
    <citation type="submission" date="2020-05" db="EMBL/GenBank/DDBJ databases">
        <authorList>
            <person name="Delgado-Blas J."/>
        </authorList>
    </citation>
    <scope>NUCLEOTIDE SEQUENCE</scope>
    <source>
        <strain evidence="1">BB1453</strain>
    </source>
</reference>
<dbReference type="AlphaFoldDB" id="A0A9N8D270"/>
<proteinExistence type="predicted"/>
<gene>
    <name evidence="1" type="ORF">GHA_03427</name>
</gene>
<dbReference type="RefSeq" id="WP_239407256.1">
    <property type="nucleotide sequence ID" value="NZ_CAHPRV010000002.1"/>
</dbReference>
<dbReference type="EMBL" id="CAHPSF010000011">
    <property type="protein sequence ID" value="CAB5709496.1"/>
    <property type="molecule type" value="Genomic_DNA"/>
</dbReference>
<dbReference type="Proteomes" id="UP000834611">
    <property type="component" value="Unassembled WGS sequence"/>
</dbReference>
<sequence length="55" mass="6576">MNTQLKGRDYNFEIGEMAIDIYNEIDGEELRQLSESTKERIFNKIQDVLKERLIQ</sequence>
<protein>
    <submittedName>
        <fullName evidence="1">Uncharacterized protein</fullName>
    </submittedName>
</protein>
<evidence type="ECO:0000313" key="1">
    <source>
        <dbReference type="EMBL" id="CAB5709496.1"/>
    </source>
</evidence>
<evidence type="ECO:0000313" key="2">
    <source>
        <dbReference type="Proteomes" id="UP000834611"/>
    </source>
</evidence>